<comment type="caution">
    <text evidence="16">The sequence shown here is derived from an EMBL/GenBank/DDBJ whole genome shotgun (WGS) entry which is preliminary data.</text>
</comment>
<dbReference type="OrthoDB" id="9773087at2"/>
<dbReference type="UniPathway" id="UPA00028">
    <property type="reaction ID" value="UER00005"/>
</dbReference>
<evidence type="ECO:0000256" key="2">
    <source>
        <dbReference type="ARBA" id="ARBA00004990"/>
    </source>
</evidence>
<dbReference type="AlphaFoldDB" id="A0A7J5B6B7"/>
<dbReference type="PANTHER" id="PTHR21299:SF1">
    <property type="entry name" value="PANTOATE--BETA-ALANINE LIGASE"/>
    <property type="match status" value="1"/>
</dbReference>
<dbReference type="InterPro" id="IPR042176">
    <property type="entry name" value="Pantoate_ligase_C"/>
</dbReference>
<keyword evidence="6 15" id="KW-0963">Cytoplasm</keyword>
<keyword evidence="9 15" id="KW-0547">Nucleotide-binding</keyword>
<dbReference type="Gene3D" id="3.40.50.620">
    <property type="entry name" value="HUPs"/>
    <property type="match status" value="1"/>
</dbReference>
<evidence type="ECO:0000256" key="5">
    <source>
        <dbReference type="ARBA" id="ARBA00014155"/>
    </source>
</evidence>
<keyword evidence="10 15" id="KW-0067">ATP-binding</keyword>
<evidence type="ECO:0000256" key="8">
    <source>
        <dbReference type="ARBA" id="ARBA00022655"/>
    </source>
</evidence>
<comment type="subcellular location">
    <subcellularLocation>
        <location evidence="1 15">Cytoplasm</location>
    </subcellularLocation>
</comment>
<organism evidence="16 17">
    <name type="scientific">Pseudoclavibacter terrae</name>
    <dbReference type="NCBI Taxonomy" id="1530195"/>
    <lineage>
        <taxon>Bacteria</taxon>
        <taxon>Bacillati</taxon>
        <taxon>Actinomycetota</taxon>
        <taxon>Actinomycetes</taxon>
        <taxon>Micrococcales</taxon>
        <taxon>Microbacteriaceae</taxon>
        <taxon>Pseudoclavibacter</taxon>
    </lineage>
</organism>
<dbReference type="Pfam" id="PF02569">
    <property type="entry name" value="Pantoate_ligase"/>
    <property type="match status" value="1"/>
</dbReference>
<protein>
    <recommendedName>
        <fullName evidence="5 15">Pantothenate synthetase</fullName>
        <shortName evidence="15">PS</shortName>
        <ecNumber evidence="4 15">6.3.2.1</ecNumber>
    </recommendedName>
    <alternativeName>
        <fullName evidence="14 15">Pantoate--beta-alanine ligase</fullName>
    </alternativeName>
    <alternativeName>
        <fullName evidence="11 15">Pantoate-activating enzyme</fullName>
    </alternativeName>
</protein>
<evidence type="ECO:0000256" key="1">
    <source>
        <dbReference type="ARBA" id="ARBA00004496"/>
    </source>
</evidence>
<evidence type="ECO:0000256" key="11">
    <source>
        <dbReference type="ARBA" id="ARBA00032806"/>
    </source>
</evidence>
<dbReference type="GO" id="GO:0015940">
    <property type="term" value="P:pantothenate biosynthetic process"/>
    <property type="evidence" value="ECO:0007669"/>
    <property type="project" value="UniProtKB-UniRule"/>
</dbReference>
<comment type="subunit">
    <text evidence="15">Homodimer.</text>
</comment>
<dbReference type="EMBL" id="WBJX01000001">
    <property type="protein sequence ID" value="KAB1639201.1"/>
    <property type="molecule type" value="Genomic_DNA"/>
</dbReference>
<evidence type="ECO:0000256" key="14">
    <source>
        <dbReference type="ARBA" id="ARBA00077433"/>
    </source>
</evidence>
<evidence type="ECO:0000256" key="4">
    <source>
        <dbReference type="ARBA" id="ARBA00012219"/>
    </source>
</evidence>
<dbReference type="Proteomes" id="UP000490386">
    <property type="component" value="Unassembled WGS sequence"/>
</dbReference>
<evidence type="ECO:0000256" key="3">
    <source>
        <dbReference type="ARBA" id="ARBA00009256"/>
    </source>
</evidence>
<feature type="binding site" evidence="15">
    <location>
        <position position="61"/>
    </location>
    <ligand>
        <name>(R)-pantoate</name>
        <dbReference type="ChEBI" id="CHEBI:15980"/>
    </ligand>
</feature>
<keyword evidence="8 15" id="KW-0566">Pantothenate biosynthesis</keyword>
<comment type="pathway">
    <text evidence="2 15">Cofactor biosynthesis; (R)-pantothenate biosynthesis; (R)-pantothenate from (R)-pantoate and beta-alanine: step 1/1.</text>
</comment>
<name>A0A7J5B6B7_9MICO</name>
<dbReference type="HAMAP" id="MF_00158">
    <property type="entry name" value="PanC"/>
    <property type="match status" value="1"/>
</dbReference>
<dbReference type="GO" id="GO:0005524">
    <property type="term" value="F:ATP binding"/>
    <property type="evidence" value="ECO:0007669"/>
    <property type="project" value="UniProtKB-KW"/>
</dbReference>
<feature type="binding site" evidence="15">
    <location>
        <position position="177"/>
    </location>
    <ligand>
        <name>ATP</name>
        <dbReference type="ChEBI" id="CHEBI:30616"/>
    </ligand>
</feature>
<comment type="catalytic activity">
    <reaction evidence="12 15">
        <text>(R)-pantoate + beta-alanine + ATP = (R)-pantothenate + AMP + diphosphate + H(+)</text>
        <dbReference type="Rhea" id="RHEA:10912"/>
        <dbReference type="ChEBI" id="CHEBI:15378"/>
        <dbReference type="ChEBI" id="CHEBI:15980"/>
        <dbReference type="ChEBI" id="CHEBI:29032"/>
        <dbReference type="ChEBI" id="CHEBI:30616"/>
        <dbReference type="ChEBI" id="CHEBI:33019"/>
        <dbReference type="ChEBI" id="CHEBI:57966"/>
        <dbReference type="ChEBI" id="CHEBI:456215"/>
        <dbReference type="EC" id="6.3.2.1"/>
    </reaction>
</comment>
<evidence type="ECO:0000256" key="9">
    <source>
        <dbReference type="ARBA" id="ARBA00022741"/>
    </source>
</evidence>
<feature type="active site" description="Proton donor" evidence="15">
    <location>
        <position position="37"/>
    </location>
</feature>
<dbReference type="SUPFAM" id="SSF52374">
    <property type="entry name" value="Nucleotidylyl transferase"/>
    <property type="match status" value="1"/>
</dbReference>
<dbReference type="GO" id="GO:0004592">
    <property type="term" value="F:pantoate-beta-alanine ligase activity"/>
    <property type="evidence" value="ECO:0007669"/>
    <property type="project" value="UniProtKB-UniRule"/>
</dbReference>
<feature type="binding site" evidence="15">
    <location>
        <begin position="30"/>
        <end position="37"/>
    </location>
    <ligand>
        <name>ATP</name>
        <dbReference type="ChEBI" id="CHEBI:30616"/>
    </ligand>
</feature>
<evidence type="ECO:0000256" key="15">
    <source>
        <dbReference type="HAMAP-Rule" id="MF_00158"/>
    </source>
</evidence>
<dbReference type="CDD" id="cd00560">
    <property type="entry name" value="PanC"/>
    <property type="match status" value="1"/>
</dbReference>
<comment type="function">
    <text evidence="13 15">Catalyzes the condensation of pantoate with beta-alanine in an ATP-dependent reaction via a pantoyl-adenylate intermediate.</text>
</comment>
<keyword evidence="7 15" id="KW-0436">Ligase</keyword>
<gene>
    <name evidence="15" type="primary">panC</name>
    <name evidence="16" type="ORF">F8O03_02340</name>
</gene>
<dbReference type="PANTHER" id="PTHR21299">
    <property type="entry name" value="CYTIDYLATE KINASE/PANTOATE-BETA-ALANINE LIGASE"/>
    <property type="match status" value="1"/>
</dbReference>
<dbReference type="FunFam" id="3.40.50.620:FF:000114">
    <property type="entry name" value="Pantothenate synthetase"/>
    <property type="match status" value="1"/>
</dbReference>
<comment type="miscellaneous">
    <text evidence="15">The reaction proceeds by a bi uni uni bi ping pong mechanism.</text>
</comment>
<reference evidence="16 17" key="1">
    <citation type="submission" date="2019-09" db="EMBL/GenBank/DDBJ databases">
        <title>Phylogeny of genus Pseudoclavibacter and closely related genus.</title>
        <authorList>
            <person name="Li Y."/>
        </authorList>
    </citation>
    <scope>NUCLEOTIDE SEQUENCE [LARGE SCALE GENOMIC DNA]</scope>
    <source>
        <strain evidence="16 17">THG-MD12</strain>
    </source>
</reference>
<keyword evidence="17" id="KW-1185">Reference proteome</keyword>
<sequence length="284" mass="30964">MPHVLTTIAEAKEVLPEIAKSDTIALVPTMGALHDGHLSLVDIAKRSATKTVVSVFVNPMQFAPGEDFERYPRTFDDDLAKLDEAGVDYVFAPAVNDMYPDGVKQTRVVGGYAAGLLEAAHRLAHFDGVLTVVTKLFNIVRPNVAVFGEKDAQQLFLVRRLVRDLNLDIDVVGAPIVREDDGLALSSRNRYLSTEERAAALSLVRALTAAASNGDRGIREMISQAQGALMDEKLVKMDYVSIVDPERFTLVNEAYTGKALVLVAAKVGTTRLIDNMSAYVGEYR</sequence>
<comment type="similarity">
    <text evidence="3 15">Belongs to the pantothenate synthetase family.</text>
</comment>
<dbReference type="NCBIfam" id="TIGR00018">
    <property type="entry name" value="panC"/>
    <property type="match status" value="1"/>
</dbReference>
<evidence type="ECO:0000256" key="7">
    <source>
        <dbReference type="ARBA" id="ARBA00022598"/>
    </source>
</evidence>
<dbReference type="InterPro" id="IPR003721">
    <property type="entry name" value="Pantoate_ligase"/>
</dbReference>
<dbReference type="EC" id="6.3.2.1" evidence="4 15"/>
<evidence type="ECO:0000256" key="12">
    <source>
        <dbReference type="ARBA" id="ARBA00048258"/>
    </source>
</evidence>
<feature type="binding site" evidence="15">
    <location>
        <position position="61"/>
    </location>
    <ligand>
        <name>beta-alanine</name>
        <dbReference type="ChEBI" id="CHEBI:57966"/>
    </ligand>
</feature>
<dbReference type="RefSeq" id="WP_151422217.1">
    <property type="nucleotide sequence ID" value="NZ_WBJX01000001.1"/>
</dbReference>
<evidence type="ECO:0000313" key="17">
    <source>
        <dbReference type="Proteomes" id="UP000490386"/>
    </source>
</evidence>
<feature type="binding site" evidence="15">
    <location>
        <begin position="185"/>
        <end position="188"/>
    </location>
    <ligand>
        <name>ATP</name>
        <dbReference type="ChEBI" id="CHEBI:30616"/>
    </ligand>
</feature>
<evidence type="ECO:0000256" key="6">
    <source>
        <dbReference type="ARBA" id="ARBA00022490"/>
    </source>
</evidence>
<evidence type="ECO:0000313" key="16">
    <source>
        <dbReference type="EMBL" id="KAB1639201.1"/>
    </source>
</evidence>
<evidence type="ECO:0000256" key="13">
    <source>
        <dbReference type="ARBA" id="ARBA00055042"/>
    </source>
</evidence>
<dbReference type="Gene3D" id="3.30.1300.10">
    <property type="entry name" value="Pantoate-beta-alanine ligase, C-terminal domain"/>
    <property type="match status" value="1"/>
</dbReference>
<proteinExistence type="inferred from homology"/>
<feature type="binding site" evidence="15">
    <location>
        <position position="154"/>
    </location>
    <ligand>
        <name>(R)-pantoate</name>
        <dbReference type="ChEBI" id="CHEBI:15980"/>
    </ligand>
</feature>
<accession>A0A7J5B6B7</accession>
<dbReference type="GO" id="GO:0005829">
    <property type="term" value="C:cytosol"/>
    <property type="evidence" value="ECO:0007669"/>
    <property type="project" value="TreeGrafter"/>
</dbReference>
<evidence type="ECO:0000256" key="10">
    <source>
        <dbReference type="ARBA" id="ARBA00022840"/>
    </source>
</evidence>
<dbReference type="InterPro" id="IPR014729">
    <property type="entry name" value="Rossmann-like_a/b/a_fold"/>
</dbReference>
<feature type="binding site" evidence="15">
    <location>
        <begin position="148"/>
        <end position="151"/>
    </location>
    <ligand>
        <name>ATP</name>
        <dbReference type="ChEBI" id="CHEBI:30616"/>
    </ligand>
</feature>